<protein>
    <submittedName>
        <fullName evidence="3">Uncharacterized protein</fullName>
    </submittedName>
</protein>
<evidence type="ECO:0000256" key="1">
    <source>
        <dbReference type="SAM" id="Coils"/>
    </source>
</evidence>
<comment type="caution">
    <text evidence="3">The sequence shown here is derived from an EMBL/GenBank/DDBJ whole genome shotgun (WGS) entry which is preliminary data.</text>
</comment>
<feature type="compositionally biased region" description="Polar residues" evidence="2">
    <location>
        <begin position="9"/>
        <end position="30"/>
    </location>
</feature>
<dbReference type="Proteomes" id="UP000237000">
    <property type="component" value="Unassembled WGS sequence"/>
</dbReference>
<keyword evidence="4" id="KW-1185">Reference proteome</keyword>
<accession>A0A2P5F273</accession>
<name>A0A2P5F273_TREOI</name>
<dbReference type="Gene3D" id="1.10.287.1490">
    <property type="match status" value="1"/>
</dbReference>
<dbReference type="AlphaFoldDB" id="A0A2P5F273"/>
<evidence type="ECO:0000313" key="3">
    <source>
        <dbReference type="EMBL" id="PON91881.1"/>
    </source>
</evidence>
<keyword evidence="1" id="KW-0175">Coiled coil</keyword>
<gene>
    <name evidence="3" type="ORF">TorRG33x02_122120</name>
</gene>
<dbReference type="InParanoid" id="A0A2P5F273"/>
<evidence type="ECO:0000313" key="4">
    <source>
        <dbReference type="Proteomes" id="UP000237000"/>
    </source>
</evidence>
<sequence length="121" mass="13391">MVAHEDNLTTRSNEAAKKLSSTRSALTKAKTNGATVAAQISVAKELLKEFEEKLEKGDKEIDCLQAECDKLEKTCDAVRAEHRNFAKQLEGKNKINEHINGRCGEAMAGIEQTKSMLYSLH</sequence>
<feature type="coiled-coil region" evidence="1">
    <location>
        <begin position="40"/>
        <end position="88"/>
    </location>
</feature>
<evidence type="ECO:0000256" key="2">
    <source>
        <dbReference type="SAM" id="MobiDB-lite"/>
    </source>
</evidence>
<reference evidence="4" key="1">
    <citation type="submission" date="2016-06" db="EMBL/GenBank/DDBJ databases">
        <title>Parallel loss of symbiosis genes in relatives of nitrogen-fixing non-legume Parasponia.</title>
        <authorList>
            <person name="Van Velzen R."/>
            <person name="Holmer R."/>
            <person name="Bu F."/>
            <person name="Rutten L."/>
            <person name="Van Zeijl A."/>
            <person name="Liu W."/>
            <person name="Santuari L."/>
            <person name="Cao Q."/>
            <person name="Sharma T."/>
            <person name="Shen D."/>
            <person name="Roswanjaya Y."/>
            <person name="Wardhani T."/>
            <person name="Kalhor M.S."/>
            <person name="Jansen J."/>
            <person name="Van den Hoogen J."/>
            <person name="Gungor B."/>
            <person name="Hartog M."/>
            <person name="Hontelez J."/>
            <person name="Verver J."/>
            <person name="Yang W.-C."/>
            <person name="Schijlen E."/>
            <person name="Repin R."/>
            <person name="Schilthuizen M."/>
            <person name="Schranz E."/>
            <person name="Heidstra R."/>
            <person name="Miyata K."/>
            <person name="Fedorova E."/>
            <person name="Kohlen W."/>
            <person name="Bisseling T."/>
            <person name="Smit S."/>
            <person name="Geurts R."/>
        </authorList>
    </citation>
    <scope>NUCLEOTIDE SEQUENCE [LARGE SCALE GENOMIC DNA]</scope>
    <source>
        <strain evidence="4">cv. RG33-2</strain>
    </source>
</reference>
<organism evidence="3 4">
    <name type="scientific">Trema orientale</name>
    <name type="common">Charcoal tree</name>
    <name type="synonym">Celtis orientalis</name>
    <dbReference type="NCBI Taxonomy" id="63057"/>
    <lineage>
        <taxon>Eukaryota</taxon>
        <taxon>Viridiplantae</taxon>
        <taxon>Streptophyta</taxon>
        <taxon>Embryophyta</taxon>
        <taxon>Tracheophyta</taxon>
        <taxon>Spermatophyta</taxon>
        <taxon>Magnoliopsida</taxon>
        <taxon>eudicotyledons</taxon>
        <taxon>Gunneridae</taxon>
        <taxon>Pentapetalae</taxon>
        <taxon>rosids</taxon>
        <taxon>fabids</taxon>
        <taxon>Rosales</taxon>
        <taxon>Cannabaceae</taxon>
        <taxon>Trema</taxon>
    </lineage>
</organism>
<feature type="region of interest" description="Disordered" evidence="2">
    <location>
        <begin position="1"/>
        <end position="30"/>
    </location>
</feature>
<dbReference type="EMBL" id="JXTC01000070">
    <property type="protein sequence ID" value="PON91881.1"/>
    <property type="molecule type" value="Genomic_DNA"/>
</dbReference>
<proteinExistence type="predicted"/>